<evidence type="ECO:0000313" key="1">
    <source>
        <dbReference type="Proteomes" id="UP000887580"/>
    </source>
</evidence>
<accession>A0AC35G052</accession>
<proteinExistence type="predicted"/>
<dbReference type="Proteomes" id="UP000887580">
    <property type="component" value="Unplaced"/>
</dbReference>
<sequence>MIIAQNIKNNDNFRAPVASVEDAATDIVTKQVSVFFKLWSAYTKKIFIIEPQSTVFVNPVASTAKALADGRSLDSNFIPLQTVQDQIDPGWMRKKTCPKCVAIDMRANFIEDDKYWCVDRKTNFSYLCDNIRLSPAGVKKMEPLLKDVIGKAIAGL</sequence>
<organism evidence="1 2">
    <name type="scientific">Panagrolaimus sp. PS1159</name>
    <dbReference type="NCBI Taxonomy" id="55785"/>
    <lineage>
        <taxon>Eukaryota</taxon>
        <taxon>Metazoa</taxon>
        <taxon>Ecdysozoa</taxon>
        <taxon>Nematoda</taxon>
        <taxon>Chromadorea</taxon>
        <taxon>Rhabditida</taxon>
        <taxon>Tylenchina</taxon>
        <taxon>Panagrolaimomorpha</taxon>
        <taxon>Panagrolaimoidea</taxon>
        <taxon>Panagrolaimidae</taxon>
        <taxon>Panagrolaimus</taxon>
    </lineage>
</organism>
<dbReference type="WBParaSite" id="PS1159_v2.g22763.t1">
    <property type="protein sequence ID" value="PS1159_v2.g22763.t1"/>
    <property type="gene ID" value="PS1159_v2.g22763"/>
</dbReference>
<protein>
    <submittedName>
        <fullName evidence="2">Uncharacterized protein</fullName>
    </submittedName>
</protein>
<name>A0AC35G052_9BILA</name>
<evidence type="ECO:0000313" key="2">
    <source>
        <dbReference type="WBParaSite" id="PS1159_v2.g22763.t1"/>
    </source>
</evidence>
<reference evidence="2" key="1">
    <citation type="submission" date="2022-11" db="UniProtKB">
        <authorList>
            <consortium name="WormBaseParasite"/>
        </authorList>
    </citation>
    <scope>IDENTIFICATION</scope>
</reference>